<feature type="domain" description="N-acetyltransferase" evidence="1">
    <location>
        <begin position="1"/>
        <end position="162"/>
    </location>
</feature>
<accession>W6RZD8</accession>
<dbReference type="HOGENOM" id="CLU_013985_13_3_9"/>
<evidence type="ECO:0000313" key="3">
    <source>
        <dbReference type="Proteomes" id="UP000019426"/>
    </source>
</evidence>
<dbReference type="STRING" id="1216932.CM240_2726"/>
<dbReference type="OrthoDB" id="6382410at2"/>
<dbReference type="InterPro" id="IPR016181">
    <property type="entry name" value="Acyl_CoA_acyltransferase"/>
</dbReference>
<gene>
    <name evidence="2" type="ORF">CM240_2726</name>
</gene>
<keyword evidence="3" id="KW-1185">Reference proteome</keyword>
<evidence type="ECO:0000313" key="2">
    <source>
        <dbReference type="EMBL" id="CDM69843.1"/>
    </source>
</evidence>
<dbReference type="Proteomes" id="UP000019426">
    <property type="component" value="Chromosome M2/40_rep2"/>
</dbReference>
<dbReference type="InterPro" id="IPR000182">
    <property type="entry name" value="GNAT_dom"/>
</dbReference>
<dbReference type="KEGG" id="clt:CM240_2726"/>
<dbReference type="Gene3D" id="3.40.630.30">
    <property type="match status" value="1"/>
</dbReference>
<proteinExistence type="predicted"/>
<dbReference type="RefSeq" id="WP_044040030.1">
    <property type="nucleotide sequence ID" value="NZ_HG917869.1"/>
</dbReference>
<dbReference type="EMBL" id="HG917869">
    <property type="protein sequence ID" value="CDM69843.1"/>
    <property type="molecule type" value="Genomic_DNA"/>
</dbReference>
<dbReference type="eggNOG" id="COG0454">
    <property type="taxonomic scope" value="Bacteria"/>
</dbReference>
<dbReference type="AlphaFoldDB" id="W6RZD8"/>
<dbReference type="CDD" id="cd04301">
    <property type="entry name" value="NAT_SF"/>
    <property type="match status" value="1"/>
</dbReference>
<evidence type="ECO:0000259" key="1">
    <source>
        <dbReference type="PROSITE" id="PS51186"/>
    </source>
</evidence>
<dbReference type="GO" id="GO:0016747">
    <property type="term" value="F:acyltransferase activity, transferring groups other than amino-acyl groups"/>
    <property type="evidence" value="ECO:0007669"/>
    <property type="project" value="InterPro"/>
</dbReference>
<dbReference type="Pfam" id="PF00583">
    <property type="entry name" value="Acetyltransf_1"/>
    <property type="match status" value="1"/>
</dbReference>
<dbReference type="PROSITE" id="PS51186">
    <property type="entry name" value="GNAT"/>
    <property type="match status" value="1"/>
</dbReference>
<dbReference type="SUPFAM" id="SSF55729">
    <property type="entry name" value="Acyl-CoA N-acyltransferases (Nat)"/>
    <property type="match status" value="1"/>
</dbReference>
<sequence>MIRRAKNTDISTIEEILFDAVIWMKSNGISNLWSLESVKWVALSREYKIDDFYIYFYKNKPVACMAITNKDSKYWPNVEENSSLYLHKLAVKKEFRGKGISKEMIDFIKEKAYAEKINEIRLDCNANERKLCKLYEAQGFKYVESVLGSKDYNLALYVCYLK</sequence>
<reference evidence="2 3" key="1">
    <citation type="submission" date="2013-11" db="EMBL/GenBank/DDBJ databases">
        <title>Complete genome sequence of Clostridum sp. M2/40.</title>
        <authorList>
            <person name="Wibberg D."/>
            <person name="Puehler A."/>
            <person name="Schlueter A."/>
        </authorList>
    </citation>
    <scope>NUCLEOTIDE SEQUENCE [LARGE SCALE GENOMIC DNA]</scope>
    <source>
        <strain evidence="3">M2/40</strain>
    </source>
</reference>
<protein>
    <submittedName>
        <fullName evidence="2">GCN5-related N-acetyltransferase</fullName>
    </submittedName>
</protein>
<keyword evidence="2" id="KW-0808">Transferase</keyword>
<organism evidence="2 3">
    <name type="scientific">Clostridium bornimense</name>
    <dbReference type="NCBI Taxonomy" id="1216932"/>
    <lineage>
        <taxon>Bacteria</taxon>
        <taxon>Bacillati</taxon>
        <taxon>Bacillota</taxon>
        <taxon>Clostridia</taxon>
        <taxon>Eubacteriales</taxon>
        <taxon>Clostridiaceae</taxon>
        <taxon>Clostridium</taxon>
    </lineage>
</organism>
<dbReference type="PATRIC" id="fig|1216932.3.peg.2687"/>
<name>W6RZD8_9CLOT</name>